<dbReference type="EMBL" id="QFNY01000016">
    <property type="protein sequence ID" value="PZP03184.1"/>
    <property type="molecule type" value="Genomic_DNA"/>
</dbReference>
<sequence length="115" mass="12627">MSNSPRFLSTREVASCIGIHVRAVSRLVAAGELSPAFVAPGGPHGTYMFDPEMSNSARTTSEFSELSAHDRQLSYELFIAADDDGTDDYGFSGDVLAQLEFWQRAAAALRIWWHS</sequence>
<accession>A0A2W5BCH3</accession>
<gene>
    <name evidence="1" type="ORF">DI609_01370</name>
</gene>
<reference evidence="1 2" key="1">
    <citation type="submission" date="2017-11" db="EMBL/GenBank/DDBJ databases">
        <title>Infants hospitalized years apart are colonized by the same room-sourced microbial strains.</title>
        <authorList>
            <person name="Brooks B."/>
            <person name="Olm M.R."/>
            <person name="Firek B.A."/>
            <person name="Baker R."/>
            <person name="Thomas B.C."/>
            <person name="Morowitz M.J."/>
            <person name="Banfield J.F."/>
        </authorList>
    </citation>
    <scope>NUCLEOTIDE SEQUENCE [LARGE SCALE GENOMIC DNA]</scope>
    <source>
        <strain evidence="1">S2_012_000_R3_87</strain>
    </source>
</reference>
<protein>
    <submittedName>
        <fullName evidence="1">Uncharacterized protein</fullName>
    </submittedName>
</protein>
<dbReference type="Proteomes" id="UP000249451">
    <property type="component" value="Unassembled WGS sequence"/>
</dbReference>
<comment type="caution">
    <text evidence="1">The sequence shown here is derived from an EMBL/GenBank/DDBJ whole genome shotgun (WGS) entry which is preliminary data.</text>
</comment>
<proteinExistence type="predicted"/>
<evidence type="ECO:0000313" key="1">
    <source>
        <dbReference type="EMBL" id="PZP03184.1"/>
    </source>
</evidence>
<evidence type="ECO:0000313" key="2">
    <source>
        <dbReference type="Proteomes" id="UP000249451"/>
    </source>
</evidence>
<dbReference type="AlphaFoldDB" id="A0A2W5BCH3"/>
<organism evidence="1 2">
    <name type="scientific">Corynebacterium urealyticum</name>
    <dbReference type="NCBI Taxonomy" id="43771"/>
    <lineage>
        <taxon>Bacteria</taxon>
        <taxon>Bacillati</taxon>
        <taxon>Actinomycetota</taxon>
        <taxon>Actinomycetes</taxon>
        <taxon>Mycobacteriales</taxon>
        <taxon>Corynebacteriaceae</taxon>
        <taxon>Corynebacterium</taxon>
    </lineage>
</organism>
<name>A0A2W5BCH3_9CORY</name>